<gene>
    <name evidence="1" type="ORF">CGOC_LOCUS12851</name>
</gene>
<evidence type="ECO:0000313" key="2">
    <source>
        <dbReference type="Proteomes" id="UP000271889"/>
    </source>
</evidence>
<organism evidence="1 2">
    <name type="scientific">Cylicostephanus goldi</name>
    <name type="common">Nematode worm</name>
    <dbReference type="NCBI Taxonomy" id="71465"/>
    <lineage>
        <taxon>Eukaryota</taxon>
        <taxon>Metazoa</taxon>
        <taxon>Ecdysozoa</taxon>
        <taxon>Nematoda</taxon>
        <taxon>Chromadorea</taxon>
        <taxon>Rhabditida</taxon>
        <taxon>Rhabditina</taxon>
        <taxon>Rhabditomorpha</taxon>
        <taxon>Strongyloidea</taxon>
        <taxon>Strongylidae</taxon>
        <taxon>Cylicostephanus</taxon>
    </lineage>
</organism>
<keyword evidence="2" id="KW-1185">Reference proteome</keyword>
<sequence>MGGQYGILWATRYDAWRVSHEGADSPVSKLPCNHCFFHEHTHFYSLGNYVASFKVTPVRPYSVEFSPVQCRIVPNQYTKQALLDGVTRMAALADDIIRTAEDRLGIFIQHEHYSQYAGTFHTVLRQVVDKCTALVG</sequence>
<accession>A0A3P7NL98</accession>
<evidence type="ECO:0000313" key="1">
    <source>
        <dbReference type="EMBL" id="VDN35157.1"/>
    </source>
</evidence>
<dbReference type="Proteomes" id="UP000271889">
    <property type="component" value="Unassembled WGS sequence"/>
</dbReference>
<dbReference type="OrthoDB" id="5853809at2759"/>
<reference evidence="1 2" key="1">
    <citation type="submission" date="2018-11" db="EMBL/GenBank/DDBJ databases">
        <authorList>
            <consortium name="Pathogen Informatics"/>
        </authorList>
    </citation>
    <scope>NUCLEOTIDE SEQUENCE [LARGE SCALE GENOMIC DNA]</scope>
</reference>
<dbReference type="EMBL" id="UYRV01126219">
    <property type="protein sequence ID" value="VDN35157.1"/>
    <property type="molecule type" value="Genomic_DNA"/>
</dbReference>
<name>A0A3P7NL98_CYLGO</name>
<dbReference type="AlphaFoldDB" id="A0A3P7NL98"/>
<protein>
    <submittedName>
        <fullName evidence="1">Uncharacterized protein</fullName>
    </submittedName>
</protein>
<proteinExistence type="predicted"/>